<evidence type="ECO:0000313" key="1">
    <source>
        <dbReference type="EnsemblPlants" id="Solyc02g014840.3.1"/>
    </source>
</evidence>
<dbReference type="Gramene" id="Solyc02g014840.3.1">
    <property type="protein sequence ID" value="Solyc02g014840.3.1"/>
    <property type="gene ID" value="Solyc02g014840.3"/>
</dbReference>
<dbReference type="InParanoid" id="A0A3Q7EXH5"/>
<name>A0A3Q7EXH5_SOLLC</name>
<keyword evidence="2" id="KW-1185">Reference proteome</keyword>
<reference evidence="1" key="2">
    <citation type="submission" date="2019-01" db="UniProtKB">
        <authorList>
            <consortium name="EnsemblPlants"/>
        </authorList>
    </citation>
    <scope>IDENTIFICATION</scope>
    <source>
        <strain evidence="1">cv. Heinz 1706</strain>
    </source>
</reference>
<dbReference type="PaxDb" id="4081-Solyc02g014840.2.1"/>
<proteinExistence type="predicted"/>
<dbReference type="AlphaFoldDB" id="A0A3Q7EXH5"/>
<sequence length="30" mass="3442">MISSSILVISFCVRVCFDGRLVIFLLRLQI</sequence>
<dbReference type="EnsemblPlants" id="Solyc02g014840.3.1">
    <property type="protein sequence ID" value="Solyc02g014840.3.1"/>
    <property type="gene ID" value="Solyc02g014840.3"/>
</dbReference>
<reference evidence="1" key="1">
    <citation type="journal article" date="2012" name="Nature">
        <title>The tomato genome sequence provides insights into fleshy fruit evolution.</title>
        <authorList>
            <consortium name="Tomato Genome Consortium"/>
        </authorList>
    </citation>
    <scope>NUCLEOTIDE SEQUENCE [LARGE SCALE GENOMIC DNA]</scope>
    <source>
        <strain evidence="1">cv. Heinz 1706</strain>
    </source>
</reference>
<dbReference type="Proteomes" id="UP000004994">
    <property type="component" value="Chromosome 2"/>
</dbReference>
<organism evidence="1">
    <name type="scientific">Solanum lycopersicum</name>
    <name type="common">Tomato</name>
    <name type="synonym">Lycopersicon esculentum</name>
    <dbReference type="NCBI Taxonomy" id="4081"/>
    <lineage>
        <taxon>Eukaryota</taxon>
        <taxon>Viridiplantae</taxon>
        <taxon>Streptophyta</taxon>
        <taxon>Embryophyta</taxon>
        <taxon>Tracheophyta</taxon>
        <taxon>Spermatophyta</taxon>
        <taxon>Magnoliopsida</taxon>
        <taxon>eudicotyledons</taxon>
        <taxon>Gunneridae</taxon>
        <taxon>Pentapetalae</taxon>
        <taxon>asterids</taxon>
        <taxon>lamiids</taxon>
        <taxon>Solanales</taxon>
        <taxon>Solanaceae</taxon>
        <taxon>Solanoideae</taxon>
        <taxon>Solaneae</taxon>
        <taxon>Solanum</taxon>
        <taxon>Solanum subgen. Lycopersicon</taxon>
    </lineage>
</organism>
<accession>A0A3Q7EXH5</accession>
<protein>
    <submittedName>
        <fullName evidence="1">Uncharacterized protein</fullName>
    </submittedName>
</protein>
<evidence type="ECO:0000313" key="2">
    <source>
        <dbReference type="Proteomes" id="UP000004994"/>
    </source>
</evidence>